<keyword evidence="2" id="KW-0479">Metal-binding</keyword>
<dbReference type="OrthoDB" id="9807210at2"/>
<gene>
    <name evidence="6" type="primary">guaD</name>
    <name evidence="6" type="ORF">Pla108_23060</name>
</gene>
<dbReference type="Pfam" id="PF01979">
    <property type="entry name" value="Amidohydro_1"/>
    <property type="match status" value="1"/>
</dbReference>
<evidence type="ECO:0000259" key="5">
    <source>
        <dbReference type="Pfam" id="PF01979"/>
    </source>
</evidence>
<dbReference type="GO" id="GO:0005829">
    <property type="term" value="C:cytosol"/>
    <property type="evidence" value="ECO:0007669"/>
    <property type="project" value="TreeGrafter"/>
</dbReference>
<evidence type="ECO:0000256" key="3">
    <source>
        <dbReference type="ARBA" id="ARBA00022801"/>
    </source>
</evidence>
<dbReference type="SUPFAM" id="SSF51556">
    <property type="entry name" value="Metallo-dependent hydrolases"/>
    <property type="match status" value="1"/>
</dbReference>
<dbReference type="Proteomes" id="UP000317421">
    <property type="component" value="Unassembled WGS sequence"/>
</dbReference>
<dbReference type="InterPro" id="IPR006680">
    <property type="entry name" value="Amidohydro-rel"/>
</dbReference>
<proteinExistence type="predicted"/>
<dbReference type="GO" id="GO:0046098">
    <property type="term" value="P:guanine metabolic process"/>
    <property type="evidence" value="ECO:0007669"/>
    <property type="project" value="TreeGrafter"/>
</dbReference>
<evidence type="ECO:0000256" key="4">
    <source>
        <dbReference type="ARBA" id="ARBA00022833"/>
    </source>
</evidence>
<dbReference type="RefSeq" id="WP_146445025.1">
    <property type="nucleotide sequence ID" value="NZ_SJPR01000002.1"/>
</dbReference>
<dbReference type="EC" id="3.5.4.3" evidence="6"/>
<sequence length="409" mass="42770">MIVAGQLLLEDETTPGLARLAPGLVRVEDGVISELVEGEIPQAFDLGGPGCLVSPGFVDTHLHLPQFDMIGAHGLPLLEWLSGVTFPSEAKWADADYAAAMTGRVAEQLLSVGTTSLCAYSSVHHAATAAAIETLTKAGLRGVVGQAMSDRFAPDGLVGATAELLDQTADLLHRFPAGGRVAAAVTPRFAVSCTAELLAGAGRLAAEHPRALVQTHLSETVPECELIGELYNGASYVDVYDAAGLVTDRTLLGHGIHLSPAERATLQQAGAVIAHCPTANSFLRSGAMDRHTTITAGVRTSLGTDIGAGYERSMVRVGRAMIETAAALGADYPAAAHAWWQITAGNADAAGFTDAGRLSVGAPADLVVIEPNQPWLTSPVDPLAMLMFAWDDRWVRQTLVRGEIAYRAA</sequence>
<dbReference type="EMBL" id="SJPR01000002">
    <property type="protein sequence ID" value="TWT98149.1"/>
    <property type="molecule type" value="Genomic_DNA"/>
</dbReference>
<dbReference type="InterPro" id="IPR051607">
    <property type="entry name" value="Metallo-dep_hydrolases"/>
</dbReference>
<comment type="cofactor">
    <cofactor evidence="1">
        <name>Zn(2+)</name>
        <dbReference type="ChEBI" id="CHEBI:29105"/>
    </cofactor>
</comment>
<organism evidence="6 7">
    <name type="scientific">Botrimarina colliarenosi</name>
    <dbReference type="NCBI Taxonomy" id="2528001"/>
    <lineage>
        <taxon>Bacteria</taxon>
        <taxon>Pseudomonadati</taxon>
        <taxon>Planctomycetota</taxon>
        <taxon>Planctomycetia</taxon>
        <taxon>Pirellulales</taxon>
        <taxon>Lacipirellulaceae</taxon>
        <taxon>Botrimarina</taxon>
    </lineage>
</organism>
<name>A0A5C6AEV8_9BACT</name>
<keyword evidence="4" id="KW-0862">Zinc</keyword>
<dbReference type="Gene3D" id="2.30.40.10">
    <property type="entry name" value="Urease, subunit C, domain 1"/>
    <property type="match status" value="1"/>
</dbReference>
<dbReference type="PANTHER" id="PTHR11271">
    <property type="entry name" value="GUANINE DEAMINASE"/>
    <property type="match status" value="1"/>
</dbReference>
<comment type="caution">
    <text evidence="6">The sequence shown here is derived from an EMBL/GenBank/DDBJ whole genome shotgun (WGS) entry which is preliminary data.</text>
</comment>
<dbReference type="Gene3D" id="3.20.20.140">
    <property type="entry name" value="Metal-dependent hydrolases"/>
    <property type="match status" value="1"/>
</dbReference>
<dbReference type="GO" id="GO:0008270">
    <property type="term" value="F:zinc ion binding"/>
    <property type="evidence" value="ECO:0007669"/>
    <property type="project" value="TreeGrafter"/>
</dbReference>
<reference evidence="6 7" key="1">
    <citation type="submission" date="2019-02" db="EMBL/GenBank/DDBJ databases">
        <title>Deep-cultivation of Planctomycetes and their phenomic and genomic characterization uncovers novel biology.</title>
        <authorList>
            <person name="Wiegand S."/>
            <person name="Jogler M."/>
            <person name="Boedeker C."/>
            <person name="Pinto D."/>
            <person name="Vollmers J."/>
            <person name="Rivas-Marin E."/>
            <person name="Kohn T."/>
            <person name="Peeters S.H."/>
            <person name="Heuer A."/>
            <person name="Rast P."/>
            <person name="Oberbeckmann S."/>
            <person name="Bunk B."/>
            <person name="Jeske O."/>
            <person name="Meyerdierks A."/>
            <person name="Storesund J.E."/>
            <person name="Kallscheuer N."/>
            <person name="Luecker S."/>
            <person name="Lage O.M."/>
            <person name="Pohl T."/>
            <person name="Merkel B.J."/>
            <person name="Hornburger P."/>
            <person name="Mueller R.-W."/>
            <person name="Bruemmer F."/>
            <person name="Labrenz M."/>
            <person name="Spormann A.M."/>
            <person name="Op Den Camp H."/>
            <person name="Overmann J."/>
            <person name="Amann R."/>
            <person name="Jetten M.S.M."/>
            <person name="Mascher T."/>
            <person name="Medema M.H."/>
            <person name="Devos D.P."/>
            <person name="Kaster A.-K."/>
            <person name="Ovreas L."/>
            <person name="Rohde M."/>
            <person name="Galperin M.Y."/>
            <person name="Jogler C."/>
        </authorList>
    </citation>
    <scope>NUCLEOTIDE SEQUENCE [LARGE SCALE GENOMIC DNA]</scope>
    <source>
        <strain evidence="6 7">Pla108</strain>
    </source>
</reference>
<keyword evidence="3 6" id="KW-0378">Hydrolase</keyword>
<dbReference type="InterPro" id="IPR032466">
    <property type="entry name" value="Metal_Hydrolase"/>
</dbReference>
<evidence type="ECO:0000313" key="7">
    <source>
        <dbReference type="Proteomes" id="UP000317421"/>
    </source>
</evidence>
<evidence type="ECO:0000313" key="6">
    <source>
        <dbReference type="EMBL" id="TWT98149.1"/>
    </source>
</evidence>
<dbReference type="AlphaFoldDB" id="A0A5C6AEV8"/>
<accession>A0A5C6AEV8</accession>
<dbReference type="InterPro" id="IPR011059">
    <property type="entry name" value="Metal-dep_hydrolase_composite"/>
</dbReference>
<dbReference type="SUPFAM" id="SSF51338">
    <property type="entry name" value="Composite domain of metallo-dependent hydrolases"/>
    <property type="match status" value="1"/>
</dbReference>
<keyword evidence="7" id="KW-1185">Reference proteome</keyword>
<dbReference type="PANTHER" id="PTHR11271:SF6">
    <property type="entry name" value="GUANINE DEAMINASE"/>
    <property type="match status" value="1"/>
</dbReference>
<evidence type="ECO:0000256" key="1">
    <source>
        <dbReference type="ARBA" id="ARBA00001947"/>
    </source>
</evidence>
<dbReference type="GO" id="GO:0008892">
    <property type="term" value="F:guanine deaminase activity"/>
    <property type="evidence" value="ECO:0007669"/>
    <property type="project" value="UniProtKB-EC"/>
</dbReference>
<evidence type="ECO:0000256" key="2">
    <source>
        <dbReference type="ARBA" id="ARBA00022723"/>
    </source>
</evidence>
<protein>
    <submittedName>
        <fullName evidence="6">Guanine deaminase</fullName>
        <ecNumber evidence="6">3.5.4.3</ecNumber>
    </submittedName>
</protein>
<feature type="domain" description="Amidohydrolase-related" evidence="5">
    <location>
        <begin position="53"/>
        <end position="404"/>
    </location>
</feature>